<evidence type="ECO:0000256" key="6">
    <source>
        <dbReference type="ARBA" id="ARBA00022777"/>
    </source>
</evidence>
<name>A0A1F6M9H2_9BACT</name>
<dbReference type="GO" id="GO:0005524">
    <property type="term" value="F:ATP binding"/>
    <property type="evidence" value="ECO:0007669"/>
    <property type="project" value="UniProtKB-KW"/>
</dbReference>
<evidence type="ECO:0000256" key="9">
    <source>
        <dbReference type="ARBA" id="ARBA00032092"/>
    </source>
</evidence>
<comment type="similarity">
    <text evidence="2">Belongs to the UMP kinase family.</text>
</comment>
<dbReference type="GO" id="GO:0033862">
    <property type="term" value="F:UMP kinase activity"/>
    <property type="evidence" value="ECO:0007669"/>
    <property type="project" value="UniProtKB-EC"/>
</dbReference>
<keyword evidence="5" id="KW-0547">Nucleotide-binding</keyword>
<evidence type="ECO:0000313" key="12">
    <source>
        <dbReference type="Proteomes" id="UP000176532"/>
    </source>
</evidence>
<evidence type="ECO:0000256" key="8">
    <source>
        <dbReference type="ARBA" id="ARBA00022975"/>
    </source>
</evidence>
<evidence type="ECO:0000256" key="2">
    <source>
        <dbReference type="ARBA" id="ARBA00007614"/>
    </source>
</evidence>
<protein>
    <recommendedName>
        <fullName evidence="3">UMP kinase</fullName>
        <ecNumber evidence="3">2.7.4.22</ecNumber>
    </recommendedName>
    <alternativeName>
        <fullName evidence="9">Uridine monophosphate kinase</fullName>
    </alternativeName>
</protein>
<dbReference type="PANTHER" id="PTHR42833">
    <property type="entry name" value="URIDYLATE KINASE"/>
    <property type="match status" value="1"/>
</dbReference>
<reference evidence="11 12" key="1">
    <citation type="journal article" date="2016" name="Nat. Commun.">
        <title>Thousands of microbial genomes shed light on interconnected biogeochemical processes in an aquifer system.</title>
        <authorList>
            <person name="Anantharaman K."/>
            <person name="Brown C.T."/>
            <person name="Hug L.A."/>
            <person name="Sharon I."/>
            <person name="Castelle C.J."/>
            <person name="Probst A.J."/>
            <person name="Thomas B.C."/>
            <person name="Singh A."/>
            <person name="Wilkins M.J."/>
            <person name="Karaoz U."/>
            <person name="Brodie E.L."/>
            <person name="Williams K.H."/>
            <person name="Hubbard S.S."/>
            <person name="Banfield J.F."/>
        </authorList>
    </citation>
    <scope>NUCLEOTIDE SEQUENCE [LARGE SCALE GENOMIC DNA]</scope>
</reference>
<proteinExistence type="inferred from homology"/>
<dbReference type="EC" id="2.7.4.22" evidence="3"/>
<dbReference type="Gene3D" id="3.40.1160.10">
    <property type="entry name" value="Acetylglutamate kinase-like"/>
    <property type="match status" value="2"/>
</dbReference>
<evidence type="ECO:0000313" key="11">
    <source>
        <dbReference type="EMBL" id="OGH68269.1"/>
    </source>
</evidence>
<comment type="caution">
    <text evidence="11">The sequence shown here is derived from an EMBL/GenBank/DDBJ whole genome shotgun (WGS) entry which is preliminary data.</text>
</comment>
<organism evidence="11 12">
    <name type="scientific">Candidatus Magasanikbacteria bacterium RIFCSPHIGHO2_02_FULL_50_9b</name>
    <dbReference type="NCBI Taxonomy" id="1798682"/>
    <lineage>
        <taxon>Bacteria</taxon>
        <taxon>Candidatus Magasanikiibacteriota</taxon>
    </lineage>
</organism>
<evidence type="ECO:0000256" key="3">
    <source>
        <dbReference type="ARBA" id="ARBA00012899"/>
    </source>
</evidence>
<comment type="pathway">
    <text evidence="1">Pyrimidine metabolism; CTP biosynthesis via de novo pathway; UDP from UMP (UMPK route): step 1/1.</text>
</comment>
<dbReference type="Proteomes" id="UP000176532">
    <property type="component" value="Unassembled WGS sequence"/>
</dbReference>
<evidence type="ECO:0000256" key="7">
    <source>
        <dbReference type="ARBA" id="ARBA00022840"/>
    </source>
</evidence>
<feature type="domain" description="Aspartate/glutamate/uridylate kinase" evidence="10">
    <location>
        <begin position="74"/>
        <end position="185"/>
    </location>
</feature>
<gene>
    <name evidence="11" type="ORF">A3C15_03980</name>
</gene>
<dbReference type="SUPFAM" id="SSF53633">
    <property type="entry name" value="Carbamate kinase-like"/>
    <property type="match status" value="1"/>
</dbReference>
<evidence type="ECO:0000256" key="5">
    <source>
        <dbReference type="ARBA" id="ARBA00022741"/>
    </source>
</evidence>
<evidence type="ECO:0000259" key="10">
    <source>
        <dbReference type="Pfam" id="PF00696"/>
    </source>
</evidence>
<evidence type="ECO:0000256" key="4">
    <source>
        <dbReference type="ARBA" id="ARBA00022679"/>
    </source>
</evidence>
<keyword evidence="6" id="KW-0418">Kinase</keyword>
<keyword evidence="8" id="KW-0665">Pyrimidine biosynthesis</keyword>
<sequence>MKKTVVISLGGSMIINGNGVHTAFLKKFRAIIQRESRNGLSFIIVCGGGNTTRAYQAAGRILKFSNVTLDRIGIRVTHVNAEFVRTLLAGIRGVEVVGGEKPGQSTDAVSVRHAVVHRATTVINISSIAYVYDADPAKNPGAKKFDHLTWKQYRAIIGSRWTPGMHAPFDPIAARLAQKHGLTVSFMSGDDLGALSKILRGKKWVGSRIAPQRS</sequence>
<dbReference type="InterPro" id="IPR036393">
    <property type="entry name" value="AceGlu_kinase-like_sf"/>
</dbReference>
<dbReference type="GO" id="GO:0006225">
    <property type="term" value="P:UDP biosynthetic process"/>
    <property type="evidence" value="ECO:0007669"/>
    <property type="project" value="TreeGrafter"/>
</dbReference>
<evidence type="ECO:0000256" key="1">
    <source>
        <dbReference type="ARBA" id="ARBA00004791"/>
    </source>
</evidence>
<dbReference type="Pfam" id="PF00696">
    <property type="entry name" value="AA_kinase"/>
    <property type="match status" value="1"/>
</dbReference>
<keyword evidence="7" id="KW-0067">ATP-binding</keyword>
<dbReference type="STRING" id="1798682.A3C15_03980"/>
<keyword evidence="4" id="KW-0808">Transferase</keyword>
<accession>A0A1F6M9H2</accession>
<dbReference type="EMBL" id="MFQD01000001">
    <property type="protein sequence ID" value="OGH68269.1"/>
    <property type="molecule type" value="Genomic_DNA"/>
</dbReference>
<dbReference type="InterPro" id="IPR001048">
    <property type="entry name" value="Asp/Glu/Uridylate_kinase"/>
</dbReference>
<dbReference type="AlphaFoldDB" id="A0A1F6M9H2"/>
<dbReference type="PANTHER" id="PTHR42833:SF4">
    <property type="entry name" value="URIDYLATE KINASE PUMPKIN, CHLOROPLASTIC"/>
    <property type="match status" value="1"/>
</dbReference>